<evidence type="ECO:0000313" key="2">
    <source>
        <dbReference type="EMBL" id="SLJ86946.1"/>
    </source>
</evidence>
<proteinExistence type="predicted"/>
<evidence type="ECO:0000256" key="1">
    <source>
        <dbReference type="SAM" id="Phobius"/>
    </source>
</evidence>
<organism evidence="2 3">
    <name type="scientific">Novosphingobium mathurense</name>
    <dbReference type="NCBI Taxonomy" id="428990"/>
    <lineage>
        <taxon>Bacteria</taxon>
        <taxon>Pseudomonadati</taxon>
        <taxon>Pseudomonadota</taxon>
        <taxon>Alphaproteobacteria</taxon>
        <taxon>Sphingomonadales</taxon>
        <taxon>Sphingomonadaceae</taxon>
        <taxon>Novosphingobium</taxon>
    </lineage>
</organism>
<sequence>MTIRSTIMLLAVPLFLALALVNGALLYTQDRTELERALGEQALATAVTVAEFTREMPDPGKALAQPNRRKALDAALGHVEGLDALLLIEPDRPAFALKSGARAWDPASLARPDRPSIRTMAQDGAGGWVVGLAPAGEGRFVAARFSRAPIAEHLRLIRRDIVLIALGLIALASALAIFVARRLTRELDLSRRALSGQVADGEVIWRIREAQDLAGAVRLMDASGEAAEVRARLVAARKARLRNRDSAMAHVRAVEFAPCTYRKGGAVVAMRACGKVAPGSFFAHADIGRQGGAVVLGCCEDADPVEALAAACQVRRRIEACSSEAELDRALDLLGQLHPLSALVVHKWHEPLAEGALQLVTLAQAVEAQRARAYLKAAPGIGPEEWLASLDALLTPTGMFAVIGPASSTERGIEVRCDRKDGGETADIEDFLD</sequence>
<keyword evidence="3" id="KW-1185">Reference proteome</keyword>
<reference evidence="3" key="1">
    <citation type="submission" date="2017-02" db="EMBL/GenBank/DDBJ databases">
        <authorList>
            <person name="Varghese N."/>
            <person name="Submissions S."/>
        </authorList>
    </citation>
    <scope>NUCLEOTIDE SEQUENCE [LARGE SCALE GENOMIC DNA]</scope>
    <source>
        <strain evidence="3">SM117</strain>
    </source>
</reference>
<protein>
    <submittedName>
        <fullName evidence="2">Uncharacterized protein</fullName>
    </submittedName>
</protein>
<evidence type="ECO:0000313" key="3">
    <source>
        <dbReference type="Proteomes" id="UP000190989"/>
    </source>
</evidence>
<dbReference type="EMBL" id="FVZE01000001">
    <property type="protein sequence ID" value="SLJ86946.1"/>
    <property type="molecule type" value="Genomic_DNA"/>
</dbReference>
<dbReference type="RefSeq" id="WP_079729332.1">
    <property type="nucleotide sequence ID" value="NZ_FVZE01000001.1"/>
</dbReference>
<name>A0A1U6GTX2_9SPHN</name>
<keyword evidence="1" id="KW-0812">Transmembrane</keyword>
<dbReference type="AlphaFoldDB" id="A0A1U6GTX2"/>
<gene>
    <name evidence="2" type="ORF">SAMN06295987_101428</name>
</gene>
<keyword evidence="1" id="KW-0472">Membrane</keyword>
<dbReference type="Proteomes" id="UP000190989">
    <property type="component" value="Unassembled WGS sequence"/>
</dbReference>
<accession>A0A1U6GTX2</accession>
<keyword evidence="1" id="KW-1133">Transmembrane helix</keyword>
<dbReference type="STRING" id="428990.SAMN06295987_101428"/>
<feature type="transmembrane region" description="Helical" evidence="1">
    <location>
        <begin position="161"/>
        <end position="180"/>
    </location>
</feature>